<dbReference type="AlphaFoldDB" id="A0A947GAS1"/>
<dbReference type="InterPro" id="IPR020946">
    <property type="entry name" value="Flavin_mOase-like"/>
</dbReference>
<proteinExistence type="inferred from homology"/>
<sequence>MVAQKNVAVIGAGVSGIAAAKAFAARGHKVTGFEAGEVFGGVWDPAKSYPGVQTQSPKELYRFTDMAMPDAYPEWPTGPQVQAYLDGYARHHGLGALFHFRTRVDAIDRRPDGRAGWRLSVTGPEGATTEDFDFVAVAVGNFSEKHMPTFGGEDIFRAAGGRLLHSSDYRDPAQIRGRRVVVLGASKSATDIAVNAARNGAAAVTLVCREAVWRVPYFVGGINFKRLLYMRAQEMQFNGWGRTRAQKLVQALTAPLVWANFRGLETLLKLQLGLRRWDMVPDVPIEKDVSCSIPIVTPGMFEAFHSGAIRPVRGSFEGYAETGPRLTGGETLRADVVILATGWKGSLPFLGEPWRSRLIDPDGLYRLHRFAVNPDLPDLGFVGFNSSFCTVLTSEMLAEWLVRFADGQLARQPSPAAMAADIETMLQWRREERPAARKYGGLCVAPFHFKHFDELLADIGARLRTRANPFAEYFSFPDAPSFGRYLASAPQYRAE</sequence>
<dbReference type="RefSeq" id="WP_261966626.1">
    <property type="nucleotide sequence ID" value="NZ_JAHHZF010000001.1"/>
</dbReference>
<dbReference type="Proteomes" id="UP000766595">
    <property type="component" value="Unassembled WGS sequence"/>
</dbReference>
<dbReference type="GO" id="GO:0050660">
    <property type="term" value="F:flavin adenine dinucleotide binding"/>
    <property type="evidence" value="ECO:0007669"/>
    <property type="project" value="InterPro"/>
</dbReference>
<dbReference type="PIRSF" id="PIRSF000332">
    <property type="entry name" value="FMO"/>
    <property type="match status" value="1"/>
</dbReference>
<keyword evidence="9" id="KW-1185">Reference proteome</keyword>
<comment type="caution">
    <text evidence="8">The sequence shown here is derived from an EMBL/GenBank/DDBJ whole genome shotgun (WGS) entry which is preliminary data.</text>
</comment>
<dbReference type="GO" id="GO:0034899">
    <property type="term" value="F:trimethylamine monooxygenase activity"/>
    <property type="evidence" value="ECO:0007669"/>
    <property type="project" value="UniProtKB-EC"/>
</dbReference>
<evidence type="ECO:0000256" key="4">
    <source>
        <dbReference type="ARBA" id="ARBA00022857"/>
    </source>
</evidence>
<keyword evidence="2" id="KW-0285">Flavoprotein</keyword>
<name>A0A947GAS1_9HYPH</name>
<keyword evidence="3" id="KW-0274">FAD</keyword>
<dbReference type="EMBL" id="JAHHZF010000001">
    <property type="protein sequence ID" value="MBT9287927.1"/>
    <property type="molecule type" value="Genomic_DNA"/>
</dbReference>
<dbReference type="PANTHER" id="PTHR23023">
    <property type="entry name" value="DIMETHYLANILINE MONOOXYGENASE"/>
    <property type="match status" value="1"/>
</dbReference>
<dbReference type="Gene3D" id="3.50.50.60">
    <property type="entry name" value="FAD/NAD(P)-binding domain"/>
    <property type="match status" value="1"/>
</dbReference>
<dbReference type="EC" id="1.14.13.148" evidence="6"/>
<evidence type="ECO:0000313" key="9">
    <source>
        <dbReference type="Proteomes" id="UP000766595"/>
    </source>
</evidence>
<keyword evidence="5" id="KW-0560">Oxidoreductase</keyword>
<evidence type="ECO:0000256" key="2">
    <source>
        <dbReference type="ARBA" id="ARBA00022630"/>
    </source>
</evidence>
<evidence type="ECO:0000256" key="3">
    <source>
        <dbReference type="ARBA" id="ARBA00022827"/>
    </source>
</evidence>
<dbReference type="GO" id="GO:0050661">
    <property type="term" value="F:NADP binding"/>
    <property type="evidence" value="ECO:0007669"/>
    <property type="project" value="InterPro"/>
</dbReference>
<dbReference type="GO" id="GO:0004499">
    <property type="term" value="F:N,N-dimethylaniline monooxygenase activity"/>
    <property type="evidence" value="ECO:0007669"/>
    <property type="project" value="InterPro"/>
</dbReference>
<comment type="similarity">
    <text evidence="1">Belongs to the FMO family.</text>
</comment>
<protein>
    <recommendedName>
        <fullName evidence="7">Trimethylamine monooxygenase</fullName>
        <ecNumber evidence="6">1.14.13.148</ecNumber>
    </recommendedName>
</protein>
<organism evidence="8 9">
    <name type="scientific">Prosthecodimorpha staleyi</name>
    <dbReference type="NCBI Taxonomy" id="2840188"/>
    <lineage>
        <taxon>Bacteria</taxon>
        <taxon>Pseudomonadati</taxon>
        <taxon>Pseudomonadota</taxon>
        <taxon>Alphaproteobacteria</taxon>
        <taxon>Hyphomicrobiales</taxon>
        <taxon>Ancalomicrobiaceae</taxon>
        <taxon>Prosthecodimorpha</taxon>
    </lineage>
</organism>
<dbReference type="InterPro" id="IPR050346">
    <property type="entry name" value="FMO-like"/>
</dbReference>
<evidence type="ECO:0000256" key="6">
    <source>
        <dbReference type="ARBA" id="ARBA00034528"/>
    </source>
</evidence>
<dbReference type="InterPro" id="IPR000960">
    <property type="entry name" value="Flavin_mOase"/>
</dbReference>
<reference evidence="8 9" key="1">
    <citation type="submission" date="2021-06" db="EMBL/GenBank/DDBJ databases">
        <authorList>
            <person name="Grouzdev D.S."/>
            <person name="Koziaeva V."/>
        </authorList>
    </citation>
    <scope>NUCLEOTIDE SEQUENCE [LARGE SCALE GENOMIC DNA]</scope>
    <source>
        <strain evidence="8 9">22</strain>
    </source>
</reference>
<accession>A0A947GAS1</accession>
<dbReference type="InterPro" id="IPR036188">
    <property type="entry name" value="FAD/NAD-bd_sf"/>
</dbReference>
<evidence type="ECO:0000256" key="5">
    <source>
        <dbReference type="ARBA" id="ARBA00023002"/>
    </source>
</evidence>
<gene>
    <name evidence="8" type="ORF">KL771_00560</name>
</gene>
<evidence type="ECO:0000256" key="1">
    <source>
        <dbReference type="ARBA" id="ARBA00009183"/>
    </source>
</evidence>
<dbReference type="PRINTS" id="PR00370">
    <property type="entry name" value="FMOXYGENASE"/>
</dbReference>
<dbReference type="Pfam" id="PF00743">
    <property type="entry name" value="FMO-like"/>
    <property type="match status" value="1"/>
</dbReference>
<evidence type="ECO:0000256" key="7">
    <source>
        <dbReference type="ARBA" id="ARBA00035159"/>
    </source>
</evidence>
<evidence type="ECO:0000313" key="8">
    <source>
        <dbReference type="EMBL" id="MBT9287927.1"/>
    </source>
</evidence>
<keyword evidence="4" id="KW-0521">NADP</keyword>
<dbReference type="SUPFAM" id="SSF51905">
    <property type="entry name" value="FAD/NAD(P)-binding domain"/>
    <property type="match status" value="2"/>
</dbReference>